<proteinExistence type="inferred from homology"/>
<comment type="caution">
    <text evidence="7">The sequence shown here is derived from an EMBL/GenBank/DDBJ whole genome shotgun (WGS) entry which is preliminary data.</text>
</comment>
<dbReference type="InterPro" id="IPR001959">
    <property type="entry name" value="Transposase"/>
</dbReference>
<keyword evidence="4" id="KW-0233">DNA recombination</keyword>
<feature type="domain" description="Probable transposase IS891/IS1136/IS1341" evidence="5">
    <location>
        <begin position="93"/>
        <end position="205"/>
    </location>
</feature>
<dbReference type="AlphaFoldDB" id="A0A917WUG5"/>
<comment type="similarity">
    <text evidence="1">In the C-terminal section; belongs to the transposase 35 family.</text>
</comment>
<gene>
    <name evidence="7" type="ORF">GCM10011351_13790</name>
</gene>
<dbReference type="EMBL" id="BMLG01000005">
    <property type="protein sequence ID" value="GGM29008.1"/>
    <property type="molecule type" value="Genomic_DNA"/>
</dbReference>
<dbReference type="GO" id="GO:0003677">
    <property type="term" value="F:DNA binding"/>
    <property type="evidence" value="ECO:0007669"/>
    <property type="project" value="UniProtKB-KW"/>
</dbReference>
<evidence type="ECO:0008006" key="9">
    <source>
        <dbReference type="Google" id="ProtNLM"/>
    </source>
</evidence>
<protein>
    <recommendedName>
        <fullName evidence="9">Transposase</fullName>
    </recommendedName>
</protein>
<evidence type="ECO:0000259" key="5">
    <source>
        <dbReference type="Pfam" id="PF01385"/>
    </source>
</evidence>
<dbReference type="Proteomes" id="UP000618460">
    <property type="component" value="Unassembled WGS sequence"/>
</dbReference>
<name>A0A917WUG5_9BACI</name>
<dbReference type="NCBIfam" id="NF040570">
    <property type="entry name" value="guided_TnpB"/>
    <property type="match status" value="1"/>
</dbReference>
<accession>A0A917WUG5</accession>
<evidence type="ECO:0000259" key="6">
    <source>
        <dbReference type="Pfam" id="PF07282"/>
    </source>
</evidence>
<dbReference type="Pfam" id="PF01385">
    <property type="entry name" value="OrfB_IS605"/>
    <property type="match status" value="1"/>
</dbReference>
<reference evidence="7" key="1">
    <citation type="journal article" date="2014" name="Int. J. Syst. Evol. Microbiol.">
        <title>Complete genome sequence of Corynebacterium casei LMG S-19264T (=DSM 44701T), isolated from a smear-ripened cheese.</title>
        <authorList>
            <consortium name="US DOE Joint Genome Institute (JGI-PGF)"/>
            <person name="Walter F."/>
            <person name="Albersmeier A."/>
            <person name="Kalinowski J."/>
            <person name="Ruckert C."/>
        </authorList>
    </citation>
    <scope>NUCLEOTIDE SEQUENCE</scope>
    <source>
        <strain evidence="7">CGMCC 1.6333</strain>
    </source>
</reference>
<organism evidence="7 8">
    <name type="scientific">Paraliobacillus quinghaiensis</name>
    <dbReference type="NCBI Taxonomy" id="470815"/>
    <lineage>
        <taxon>Bacteria</taxon>
        <taxon>Bacillati</taxon>
        <taxon>Bacillota</taxon>
        <taxon>Bacilli</taxon>
        <taxon>Bacillales</taxon>
        <taxon>Bacillaceae</taxon>
        <taxon>Paraliobacillus</taxon>
    </lineage>
</organism>
<keyword evidence="2" id="KW-0815">Transposition</keyword>
<evidence type="ECO:0000256" key="2">
    <source>
        <dbReference type="ARBA" id="ARBA00022578"/>
    </source>
</evidence>
<reference evidence="7" key="2">
    <citation type="submission" date="2020-09" db="EMBL/GenBank/DDBJ databases">
        <authorList>
            <person name="Sun Q."/>
            <person name="Zhou Y."/>
        </authorList>
    </citation>
    <scope>NUCLEOTIDE SEQUENCE</scope>
    <source>
        <strain evidence="7">CGMCC 1.6333</strain>
    </source>
</reference>
<evidence type="ECO:0000256" key="3">
    <source>
        <dbReference type="ARBA" id="ARBA00023125"/>
    </source>
</evidence>
<dbReference type="InterPro" id="IPR010095">
    <property type="entry name" value="Cas12f1-like_TNB"/>
</dbReference>
<sequence length="309" mass="35620">MKRQKTLGIEPTFRDLKGMPKFHSRKGSKSSYTTFNQNGNIYIEDDILYLPSAQKSSVKVVGLKLHTHRPLPHGSKIKNVTVTINTKGQFDVSICVEFPKEIPSIGIPNRILGLDYSQSHFFVDSEGKKANYPHYYRKMKERLAKEQRILSGRVKGSNRWEKQRLLVSRLQNKVVNQRKDWLHKKSYALANQYDMIVVENIDLRAIGQNKHYAKNQQDNGFGTFRLYIKYKLEQQGKYYVKAPKNFASTQLCSTCSHKNTVLKGNVAVREWDCPSCGAHLDRDINAAFNLKQYGKYFTKDEILPQIVVA</sequence>
<keyword evidence="3" id="KW-0238">DNA-binding</keyword>
<evidence type="ECO:0000256" key="4">
    <source>
        <dbReference type="ARBA" id="ARBA00023172"/>
    </source>
</evidence>
<dbReference type="GO" id="GO:0032196">
    <property type="term" value="P:transposition"/>
    <property type="evidence" value="ECO:0007669"/>
    <property type="project" value="UniProtKB-KW"/>
</dbReference>
<evidence type="ECO:0000313" key="7">
    <source>
        <dbReference type="EMBL" id="GGM29008.1"/>
    </source>
</evidence>
<dbReference type="Pfam" id="PF07282">
    <property type="entry name" value="Cas12f1-like_TNB"/>
    <property type="match status" value="1"/>
</dbReference>
<evidence type="ECO:0000313" key="8">
    <source>
        <dbReference type="Proteomes" id="UP000618460"/>
    </source>
</evidence>
<dbReference type="GO" id="GO:0006310">
    <property type="term" value="P:DNA recombination"/>
    <property type="evidence" value="ECO:0007669"/>
    <property type="project" value="UniProtKB-KW"/>
</dbReference>
<evidence type="ECO:0000256" key="1">
    <source>
        <dbReference type="ARBA" id="ARBA00008761"/>
    </source>
</evidence>
<keyword evidence="8" id="KW-1185">Reference proteome</keyword>
<feature type="domain" description="Cas12f1-like TNB" evidence="6">
    <location>
        <begin position="221"/>
        <end position="290"/>
    </location>
</feature>